<name>U6G4M3_9EIME</name>
<sequence>MEVSSLHPGGFTRRKSWLFRSLSSITSSLVPGGSQDGSLVLFSPVISPKESSSSNVWNCPPKSSTAEEMEDTMSPTIRRLTRSAAERPFARERVQHRSKCTSMRRKERTISHFRLGTQASGLSGQDEEPRHLRETVASEPFRERLESIAATMSRVSRSETHHFSPVPNSSDSSSNSEASGTVPPFASTSRRSSLQLKGDGEAEEDAAASQAANACSGGETRTVRPASESTVSHGLNRHSPPQRSSHGSPVASFDMPRLNLFWLKKEPPRTIHARHDEDVSRESSEDPGFSQEGHALRNTPMGERCLEKEAECVGVASAEGGAQVTLAEGVGKAKTAGPPPSPPPPKAAAAKPSDAASTPEKTTAPAAGGAAGVGDDGGHGPLMKEEAEGVGAASAEGGAQPKLAEGVGKAKTAGPPPARPPPKAAERRRS</sequence>
<feature type="region of interest" description="Disordered" evidence="1">
    <location>
        <begin position="114"/>
        <end position="253"/>
    </location>
</feature>
<evidence type="ECO:0000313" key="2">
    <source>
        <dbReference type="EMBL" id="CDI74467.1"/>
    </source>
</evidence>
<feature type="compositionally biased region" description="Low complexity" evidence="1">
    <location>
        <begin position="164"/>
        <end position="179"/>
    </location>
</feature>
<feature type="compositionally biased region" description="Polar residues" evidence="1">
    <location>
        <begin position="55"/>
        <end position="66"/>
    </location>
</feature>
<feature type="compositionally biased region" description="Basic and acidic residues" evidence="1">
    <location>
        <begin position="266"/>
        <end position="284"/>
    </location>
</feature>
<feature type="region of interest" description="Disordered" evidence="1">
    <location>
        <begin position="266"/>
        <end position="300"/>
    </location>
</feature>
<dbReference type="EMBL" id="HG690369">
    <property type="protein sequence ID" value="CDI74467.1"/>
    <property type="molecule type" value="Genomic_DNA"/>
</dbReference>
<feature type="compositionally biased region" description="Pro residues" evidence="1">
    <location>
        <begin position="337"/>
        <end position="346"/>
    </location>
</feature>
<evidence type="ECO:0000256" key="1">
    <source>
        <dbReference type="SAM" id="MobiDB-lite"/>
    </source>
</evidence>
<organism evidence="2 3">
    <name type="scientific">Eimeria praecox</name>
    <dbReference type="NCBI Taxonomy" id="51316"/>
    <lineage>
        <taxon>Eukaryota</taxon>
        <taxon>Sar</taxon>
        <taxon>Alveolata</taxon>
        <taxon>Apicomplexa</taxon>
        <taxon>Conoidasida</taxon>
        <taxon>Coccidia</taxon>
        <taxon>Eucoccidiorida</taxon>
        <taxon>Eimeriorina</taxon>
        <taxon>Eimeriidae</taxon>
        <taxon>Eimeria</taxon>
    </lineage>
</organism>
<feature type="compositionally biased region" description="Low complexity" evidence="1">
    <location>
        <begin position="347"/>
        <end position="368"/>
    </location>
</feature>
<dbReference type="VEuPathDB" id="ToxoDB:EPH_0002540"/>
<reference evidence="2" key="1">
    <citation type="submission" date="2013-10" db="EMBL/GenBank/DDBJ databases">
        <title>Genomic analysis of the causative agents of coccidiosis in chickens.</title>
        <authorList>
            <person name="Reid A.J."/>
            <person name="Blake D."/>
            <person name="Billington K."/>
            <person name="Browne H."/>
            <person name="Dunn M."/>
            <person name="Hung S."/>
            <person name="Kawahara F."/>
            <person name="Miranda-Saavedra D."/>
            <person name="Mourier T."/>
            <person name="Nagra H."/>
            <person name="Otto T.D."/>
            <person name="Rawlings N."/>
            <person name="Sanchez A."/>
            <person name="Sanders M."/>
            <person name="Subramaniam C."/>
            <person name="Tay Y."/>
            <person name="Dear P."/>
            <person name="Doerig C."/>
            <person name="Gruber A."/>
            <person name="Parkinson J."/>
            <person name="Shirley M."/>
            <person name="Wan K.L."/>
            <person name="Berriman M."/>
            <person name="Tomley F."/>
            <person name="Pain A."/>
        </authorList>
    </citation>
    <scope>NUCLEOTIDE SEQUENCE [LARGE SCALE GENOMIC DNA]</scope>
    <source>
        <strain evidence="2">Houghton</strain>
    </source>
</reference>
<feature type="region of interest" description="Disordered" evidence="1">
    <location>
        <begin position="326"/>
        <end position="430"/>
    </location>
</feature>
<evidence type="ECO:0000313" key="3">
    <source>
        <dbReference type="Proteomes" id="UP000018201"/>
    </source>
</evidence>
<dbReference type="AlphaFoldDB" id="U6G4M3"/>
<dbReference type="Proteomes" id="UP000018201">
    <property type="component" value="Unassembled WGS sequence"/>
</dbReference>
<keyword evidence="3" id="KW-1185">Reference proteome</keyword>
<feature type="region of interest" description="Disordered" evidence="1">
    <location>
        <begin position="52"/>
        <end position="74"/>
    </location>
</feature>
<feature type="compositionally biased region" description="Basic and acidic residues" evidence="1">
    <location>
        <begin position="376"/>
        <end position="387"/>
    </location>
</feature>
<reference evidence="2" key="2">
    <citation type="submission" date="2013-10" db="EMBL/GenBank/DDBJ databases">
        <authorList>
            <person name="Aslett M."/>
        </authorList>
    </citation>
    <scope>NUCLEOTIDE SEQUENCE [LARGE SCALE GENOMIC DNA]</scope>
    <source>
        <strain evidence="2">Houghton</strain>
    </source>
</reference>
<accession>U6G4M3</accession>
<feature type="compositionally biased region" description="Pro residues" evidence="1">
    <location>
        <begin position="414"/>
        <end position="423"/>
    </location>
</feature>
<dbReference type="OrthoDB" id="348132at2759"/>
<proteinExistence type="predicted"/>
<feature type="compositionally biased region" description="Low complexity" evidence="1">
    <location>
        <begin position="389"/>
        <end position="399"/>
    </location>
</feature>
<feature type="compositionally biased region" description="Polar residues" evidence="1">
    <location>
        <begin position="186"/>
        <end position="195"/>
    </location>
</feature>
<gene>
    <name evidence="2" type="ORF">EPH_0002540</name>
</gene>
<protein>
    <submittedName>
        <fullName evidence="2">Uncharacterized protein</fullName>
    </submittedName>
</protein>
<feature type="compositionally biased region" description="Basic and acidic residues" evidence="1">
    <location>
        <begin position="127"/>
        <end position="146"/>
    </location>
</feature>
<feature type="compositionally biased region" description="Polar residues" evidence="1">
    <location>
        <begin position="227"/>
        <end position="247"/>
    </location>
</feature>